<evidence type="ECO:0000256" key="7">
    <source>
        <dbReference type="ARBA" id="ARBA00022989"/>
    </source>
</evidence>
<dbReference type="InterPro" id="IPR039421">
    <property type="entry name" value="Type_1_exporter"/>
</dbReference>
<evidence type="ECO:0000256" key="2">
    <source>
        <dbReference type="ARBA" id="ARBA00022448"/>
    </source>
</evidence>
<dbReference type="Gene3D" id="1.20.1560.10">
    <property type="entry name" value="ABC transporter type 1, transmembrane domain"/>
    <property type="match status" value="1"/>
</dbReference>
<feature type="transmembrane region" description="Helical" evidence="9">
    <location>
        <begin position="56"/>
        <end position="77"/>
    </location>
</feature>
<evidence type="ECO:0000256" key="9">
    <source>
        <dbReference type="SAM" id="Phobius"/>
    </source>
</evidence>
<feature type="transmembrane region" description="Helical" evidence="9">
    <location>
        <begin position="130"/>
        <end position="150"/>
    </location>
</feature>
<keyword evidence="6 12" id="KW-0067">ATP-binding</keyword>
<proteinExistence type="predicted"/>
<dbReference type="Pfam" id="PF00005">
    <property type="entry name" value="ABC_tran"/>
    <property type="match status" value="1"/>
</dbReference>
<feature type="domain" description="ABC transporter" evidence="10">
    <location>
        <begin position="331"/>
        <end position="569"/>
    </location>
</feature>
<evidence type="ECO:0000256" key="6">
    <source>
        <dbReference type="ARBA" id="ARBA00022840"/>
    </source>
</evidence>
<name>A0A380KMD0_9STRE</name>
<dbReference type="PANTHER" id="PTHR43394:SF1">
    <property type="entry name" value="ATP-BINDING CASSETTE SUB-FAMILY B MEMBER 10, MITOCHONDRIAL"/>
    <property type="match status" value="1"/>
</dbReference>
<evidence type="ECO:0000313" key="13">
    <source>
        <dbReference type="Proteomes" id="UP000255352"/>
    </source>
</evidence>
<reference evidence="12 13" key="1">
    <citation type="submission" date="2018-06" db="EMBL/GenBank/DDBJ databases">
        <authorList>
            <consortium name="Pathogen Informatics"/>
            <person name="Doyle S."/>
        </authorList>
    </citation>
    <scope>NUCLEOTIDE SEQUENCE [LARGE SCALE GENOMIC DNA]</scope>
    <source>
        <strain evidence="12 13">NCTC13760</strain>
    </source>
</reference>
<dbReference type="FunFam" id="3.40.50.300:FF:000221">
    <property type="entry name" value="Multidrug ABC transporter ATP-binding protein"/>
    <property type="match status" value="1"/>
</dbReference>
<evidence type="ECO:0000313" key="12">
    <source>
        <dbReference type="EMBL" id="SUN67857.1"/>
    </source>
</evidence>
<dbReference type="SMART" id="SM00382">
    <property type="entry name" value="AAA"/>
    <property type="match status" value="1"/>
</dbReference>
<dbReference type="PROSITE" id="PS50893">
    <property type="entry name" value="ABC_TRANSPORTER_2"/>
    <property type="match status" value="1"/>
</dbReference>
<dbReference type="Proteomes" id="UP000255352">
    <property type="component" value="Unassembled WGS sequence"/>
</dbReference>
<dbReference type="GeneID" id="69902315"/>
<dbReference type="CDD" id="cd18541">
    <property type="entry name" value="ABC_6TM_TmrB_like"/>
    <property type="match status" value="1"/>
</dbReference>
<evidence type="ECO:0000259" key="10">
    <source>
        <dbReference type="PROSITE" id="PS50893"/>
    </source>
</evidence>
<keyword evidence="8 9" id="KW-0472">Membrane</keyword>
<feature type="domain" description="ABC transmembrane type-1" evidence="11">
    <location>
        <begin position="19"/>
        <end position="303"/>
    </location>
</feature>
<keyword evidence="12" id="KW-0378">Hydrolase</keyword>
<protein>
    <submittedName>
        <fullName evidence="12">ATP-binding protein</fullName>
        <ecNumber evidence="12">3.6.3.-</ecNumber>
    </submittedName>
</protein>
<dbReference type="PROSITE" id="PS00211">
    <property type="entry name" value="ABC_TRANSPORTER_1"/>
    <property type="match status" value="1"/>
</dbReference>
<dbReference type="InterPro" id="IPR003439">
    <property type="entry name" value="ABC_transporter-like_ATP-bd"/>
</dbReference>
<keyword evidence="5" id="KW-0547">Nucleotide-binding</keyword>
<evidence type="ECO:0000256" key="5">
    <source>
        <dbReference type="ARBA" id="ARBA00022741"/>
    </source>
</evidence>
<keyword evidence="3" id="KW-1003">Cell membrane</keyword>
<dbReference type="EC" id="3.6.3.-" evidence="12"/>
<organism evidence="12 13">
    <name type="scientific">Streptococcus infantarius</name>
    <dbReference type="NCBI Taxonomy" id="102684"/>
    <lineage>
        <taxon>Bacteria</taxon>
        <taxon>Bacillati</taxon>
        <taxon>Bacillota</taxon>
        <taxon>Bacilli</taxon>
        <taxon>Lactobacillales</taxon>
        <taxon>Streptococcaceae</taxon>
        <taxon>Streptococcus</taxon>
    </lineage>
</organism>
<dbReference type="GO" id="GO:0016887">
    <property type="term" value="F:ATP hydrolysis activity"/>
    <property type="evidence" value="ECO:0007669"/>
    <property type="project" value="InterPro"/>
</dbReference>
<dbReference type="PROSITE" id="PS50929">
    <property type="entry name" value="ABC_TM1F"/>
    <property type="match status" value="1"/>
</dbReference>
<evidence type="ECO:0000256" key="1">
    <source>
        <dbReference type="ARBA" id="ARBA00004651"/>
    </source>
</evidence>
<feature type="transmembrane region" description="Helical" evidence="9">
    <location>
        <begin position="280"/>
        <end position="301"/>
    </location>
</feature>
<gene>
    <name evidence="12" type="primary">yheI</name>
    <name evidence="12" type="ORF">NCTC13760_00532</name>
</gene>
<keyword evidence="7 9" id="KW-1133">Transmembrane helix</keyword>
<comment type="subcellular location">
    <subcellularLocation>
        <location evidence="1">Cell membrane</location>
        <topology evidence="1">Multi-pass membrane protein</topology>
    </subcellularLocation>
</comment>
<dbReference type="RefSeq" id="WP_006531585.1">
    <property type="nucleotide sequence ID" value="NZ_CABKNK020000007.1"/>
</dbReference>
<dbReference type="GO" id="GO:0005524">
    <property type="term" value="F:ATP binding"/>
    <property type="evidence" value="ECO:0007669"/>
    <property type="project" value="UniProtKB-KW"/>
</dbReference>
<evidence type="ECO:0000256" key="8">
    <source>
        <dbReference type="ARBA" id="ARBA00023136"/>
    </source>
</evidence>
<dbReference type="InterPro" id="IPR011527">
    <property type="entry name" value="ABC1_TM_dom"/>
</dbReference>
<evidence type="ECO:0000256" key="4">
    <source>
        <dbReference type="ARBA" id="ARBA00022692"/>
    </source>
</evidence>
<dbReference type="AlphaFoldDB" id="A0A380KMD0"/>
<dbReference type="SUPFAM" id="SSF90123">
    <property type="entry name" value="ABC transporter transmembrane region"/>
    <property type="match status" value="1"/>
</dbReference>
<dbReference type="Pfam" id="PF00664">
    <property type="entry name" value="ABC_membrane"/>
    <property type="match status" value="1"/>
</dbReference>
<feature type="transmembrane region" description="Helical" evidence="9">
    <location>
        <begin position="247"/>
        <end position="268"/>
    </location>
</feature>
<dbReference type="InterPro" id="IPR003593">
    <property type="entry name" value="AAA+_ATPase"/>
</dbReference>
<dbReference type="InterPro" id="IPR036640">
    <property type="entry name" value="ABC1_TM_sf"/>
</dbReference>
<dbReference type="InterPro" id="IPR017871">
    <property type="entry name" value="ABC_transporter-like_CS"/>
</dbReference>
<dbReference type="PANTHER" id="PTHR43394">
    <property type="entry name" value="ATP-DEPENDENT PERMEASE MDL1, MITOCHONDRIAL"/>
    <property type="match status" value="1"/>
</dbReference>
<keyword evidence="4 9" id="KW-0812">Transmembrane</keyword>
<accession>A0A380KMD0</accession>
<evidence type="ECO:0000259" key="11">
    <source>
        <dbReference type="PROSITE" id="PS50929"/>
    </source>
</evidence>
<evidence type="ECO:0000256" key="3">
    <source>
        <dbReference type="ARBA" id="ARBA00022475"/>
    </source>
</evidence>
<dbReference type="EMBL" id="UHFP01000001">
    <property type="protein sequence ID" value="SUN67857.1"/>
    <property type="molecule type" value="Genomic_DNA"/>
</dbReference>
<dbReference type="GO" id="GO:0015421">
    <property type="term" value="F:ABC-type oligopeptide transporter activity"/>
    <property type="evidence" value="ECO:0007669"/>
    <property type="project" value="TreeGrafter"/>
</dbReference>
<keyword evidence="2" id="KW-0813">Transport</keyword>
<sequence length="581" mass="65464">MKIIKDLWWFFRLEKKRYIIGILALILVAILNLVPPKVMGGVIDRVTSGELTQGQLLMSLFLLVLSAFAMYFLRYIWRMYILGTSYRLGQIMRFRLFDHFTKMSPSFYQKHRTGDLMAHATNDINALTRLAGAGVMSAVDATITAFVTLVTMAFSISWQMTLVAVIPLPFMAYATSRLGRKTHQAFGKSQAAFSELNNKVQESVSGIKVTKSFGYQEDELQSFQEINDMTFVKNMKTMKYDVMFDPLVLLFIGASYVLSLLMGAFMVSAGQVTVGNLVTFITYLDMLVWPLMAIGFLFNMIQRGSVSYNRINRLLKETSDVQESKQPLQTIQNGTLVYDIDSFHYENEETLSDIHFALEQGQTLGLVGQTGSGKTTLIRLLLREYDLTDGRIMLDGNNIKDYKLSDLRRLIGYVPQDQFLFATSILENIRFGNPDASLEKVEAATKLSRVYDDIIATPDGFETLIGEKGVSLSGGQKQRIAMSRAMILDPEILILDDSLSAVDAKTEHAIIENLKQTRQHKSTIITAHRLSAVVHADLILVLQDGHIIERGCHEDLIKQGGWYADTYEAQQLEMEGDSDEE</sequence>
<dbReference type="FunFam" id="1.20.1560.10:FF:000011">
    <property type="entry name" value="Multidrug ABC transporter ATP-binding protein"/>
    <property type="match status" value="1"/>
</dbReference>
<dbReference type="Gene3D" id="3.40.50.300">
    <property type="entry name" value="P-loop containing nucleotide triphosphate hydrolases"/>
    <property type="match status" value="1"/>
</dbReference>
<dbReference type="SUPFAM" id="SSF52540">
    <property type="entry name" value="P-loop containing nucleoside triphosphate hydrolases"/>
    <property type="match status" value="1"/>
</dbReference>
<feature type="transmembrane region" description="Helical" evidence="9">
    <location>
        <begin position="156"/>
        <end position="174"/>
    </location>
</feature>
<dbReference type="GO" id="GO:0005886">
    <property type="term" value="C:plasma membrane"/>
    <property type="evidence" value="ECO:0007669"/>
    <property type="project" value="UniProtKB-SubCell"/>
</dbReference>
<dbReference type="InterPro" id="IPR027417">
    <property type="entry name" value="P-loop_NTPase"/>
</dbReference>